<keyword evidence="14" id="KW-1185">Reference proteome</keyword>
<feature type="domain" description="N-acetyltransferase" evidence="12">
    <location>
        <begin position="81"/>
        <end position="305"/>
    </location>
</feature>
<evidence type="ECO:0000256" key="7">
    <source>
        <dbReference type="ARBA" id="ARBA00026111"/>
    </source>
</evidence>
<comment type="catalytic activity">
    <reaction evidence="10">
        <text>N-terminal L-methionyl-[transmembrane protein] + acetyl-CoA = N-terminal N(alpha)-acetyl-L-methionyl-[transmembrane protein] + CoA + H(+)</text>
        <dbReference type="Rhea" id="RHEA:50604"/>
        <dbReference type="Rhea" id="RHEA-COMP:12745"/>
        <dbReference type="Rhea" id="RHEA-COMP:12746"/>
        <dbReference type="ChEBI" id="CHEBI:15378"/>
        <dbReference type="ChEBI" id="CHEBI:57287"/>
        <dbReference type="ChEBI" id="CHEBI:57288"/>
        <dbReference type="ChEBI" id="CHEBI:64731"/>
        <dbReference type="ChEBI" id="CHEBI:133414"/>
        <dbReference type="EC" id="2.3.1.259"/>
    </reaction>
</comment>
<dbReference type="GO" id="GO:0000139">
    <property type="term" value="C:Golgi membrane"/>
    <property type="evidence" value="ECO:0007669"/>
    <property type="project" value="TreeGrafter"/>
</dbReference>
<dbReference type="Gene3D" id="3.40.630.30">
    <property type="match status" value="1"/>
</dbReference>
<dbReference type="PANTHER" id="PTHR14744:SF15">
    <property type="entry name" value="N-ALPHA-ACETYLTRANSFERASE 60"/>
    <property type="match status" value="1"/>
</dbReference>
<dbReference type="EC" id="2.3.1.259" evidence="7"/>
<keyword evidence="4" id="KW-0156">Chromatin regulator</keyword>
<dbReference type="AlphaFoldDB" id="A0A813FFU5"/>
<evidence type="ECO:0000256" key="3">
    <source>
        <dbReference type="ARBA" id="ARBA00022829"/>
    </source>
</evidence>
<evidence type="ECO:0000256" key="5">
    <source>
        <dbReference type="ARBA" id="ARBA00023315"/>
    </source>
</evidence>
<dbReference type="InterPro" id="IPR000182">
    <property type="entry name" value="GNAT_dom"/>
</dbReference>
<evidence type="ECO:0000313" key="13">
    <source>
        <dbReference type="EMBL" id="CAE8610754.1"/>
    </source>
</evidence>
<evidence type="ECO:0000256" key="6">
    <source>
        <dbReference type="ARBA" id="ARBA00025774"/>
    </source>
</evidence>
<evidence type="ECO:0000256" key="1">
    <source>
        <dbReference type="ARBA" id="ARBA00013184"/>
    </source>
</evidence>
<dbReference type="OMA" id="TIRRCKH"/>
<dbReference type="GO" id="GO:0120518">
    <property type="term" value="F:protein N-terminal-methionine acetyltransferase activity"/>
    <property type="evidence" value="ECO:0007669"/>
    <property type="project" value="UniProtKB-EC"/>
</dbReference>
<comment type="caution">
    <text evidence="13">The sequence shown here is derived from an EMBL/GenBank/DDBJ whole genome shotgun (WGS) entry which is preliminary data.</text>
</comment>
<keyword evidence="2" id="KW-0808">Transferase</keyword>
<evidence type="ECO:0000256" key="10">
    <source>
        <dbReference type="ARBA" id="ARBA00048848"/>
    </source>
</evidence>
<evidence type="ECO:0000256" key="4">
    <source>
        <dbReference type="ARBA" id="ARBA00022853"/>
    </source>
</evidence>
<evidence type="ECO:0000256" key="2">
    <source>
        <dbReference type="ARBA" id="ARBA00022679"/>
    </source>
</evidence>
<dbReference type="OrthoDB" id="47374at2759"/>
<reference evidence="13" key="1">
    <citation type="submission" date="2021-02" db="EMBL/GenBank/DDBJ databases">
        <authorList>
            <person name="Dougan E. K."/>
            <person name="Rhodes N."/>
            <person name="Thang M."/>
            <person name="Chan C."/>
        </authorList>
    </citation>
    <scope>NUCLEOTIDE SEQUENCE</scope>
</reference>
<evidence type="ECO:0000256" key="9">
    <source>
        <dbReference type="ARBA" id="ARBA00048017"/>
    </source>
</evidence>
<evidence type="ECO:0000259" key="12">
    <source>
        <dbReference type="PROSITE" id="PS51186"/>
    </source>
</evidence>
<evidence type="ECO:0000256" key="11">
    <source>
        <dbReference type="SAM" id="MobiDB-lite"/>
    </source>
</evidence>
<comment type="catalytic activity">
    <reaction evidence="9">
        <text>L-lysyl-[protein] + acetyl-CoA = N(6)-acetyl-L-lysyl-[protein] + CoA + H(+)</text>
        <dbReference type="Rhea" id="RHEA:45948"/>
        <dbReference type="Rhea" id="RHEA-COMP:9752"/>
        <dbReference type="Rhea" id="RHEA-COMP:10731"/>
        <dbReference type="ChEBI" id="CHEBI:15378"/>
        <dbReference type="ChEBI" id="CHEBI:29969"/>
        <dbReference type="ChEBI" id="CHEBI:57287"/>
        <dbReference type="ChEBI" id="CHEBI:57288"/>
        <dbReference type="ChEBI" id="CHEBI:61930"/>
        <dbReference type="EC" id="2.3.1.48"/>
    </reaction>
</comment>
<feature type="region of interest" description="Disordered" evidence="11">
    <location>
        <begin position="1"/>
        <end position="55"/>
    </location>
</feature>
<keyword evidence="3" id="KW-0159">Chromosome partition</keyword>
<evidence type="ECO:0000256" key="8">
    <source>
        <dbReference type="ARBA" id="ARBA00026144"/>
    </source>
</evidence>
<dbReference type="Proteomes" id="UP000654075">
    <property type="component" value="Unassembled WGS sequence"/>
</dbReference>
<keyword evidence="5" id="KW-0012">Acyltransferase</keyword>
<name>A0A813FFU5_POLGL</name>
<dbReference type="SUPFAM" id="SSF55729">
    <property type="entry name" value="Acyl-CoA N-acyltransferases (Nat)"/>
    <property type="match status" value="1"/>
</dbReference>
<dbReference type="GO" id="GO:0004402">
    <property type="term" value="F:histone acetyltransferase activity"/>
    <property type="evidence" value="ECO:0007669"/>
    <property type="project" value="TreeGrafter"/>
</dbReference>
<dbReference type="GO" id="GO:0007059">
    <property type="term" value="P:chromosome segregation"/>
    <property type="evidence" value="ECO:0007669"/>
    <property type="project" value="UniProtKB-KW"/>
</dbReference>
<comment type="similarity">
    <text evidence="6">Belongs to the acetyltransferase family. NAA60 subfamily.</text>
</comment>
<dbReference type="InterPro" id="IPR045141">
    <property type="entry name" value="NAA60-like"/>
</dbReference>
<accession>A0A813FFU5</accession>
<organism evidence="13 14">
    <name type="scientific">Polarella glacialis</name>
    <name type="common">Dinoflagellate</name>
    <dbReference type="NCBI Taxonomy" id="89957"/>
    <lineage>
        <taxon>Eukaryota</taxon>
        <taxon>Sar</taxon>
        <taxon>Alveolata</taxon>
        <taxon>Dinophyceae</taxon>
        <taxon>Suessiales</taxon>
        <taxon>Suessiaceae</taxon>
        <taxon>Polarella</taxon>
    </lineage>
</organism>
<dbReference type="PANTHER" id="PTHR14744">
    <property type="entry name" value="N-ALPHA-ACETYLTRANSFERASE 60"/>
    <property type="match status" value="1"/>
</dbReference>
<dbReference type="Pfam" id="PF00583">
    <property type="entry name" value="Acetyltransf_1"/>
    <property type="match status" value="1"/>
</dbReference>
<sequence length="341" mass="37853">MALSSVMAADPSGWIEGPIPDQVELPPATEPEATGADDYLPRSSSSAMPDPNAASVPRLKARVHRRFCTADVCATIPLSEVRFRPLQASDLEEMMTLHTEWFPVSYDQAFYDKSVNGQLFSLVATHSAASQSGGSSSSAAVVHGAEEPEESLLGMITMSTFCEHHGEDIKHILGGECEDLCKRKRSRGPVSDAEEGQAVQSTGNTGQLAYILTLGVCDAFRRRGLAKELISRSIAHVDQNMPEVLAVYLHVVTYNQAAIRLYESTSFTCIEHFPSFYFLHGSHYDSFLYALYLHGGHPPWKWRFRNLWSLGLPTTWREWLVTAWSSLWQSDADKRVQDSDP</sequence>
<proteinExistence type="inferred from homology"/>
<dbReference type="InterPro" id="IPR016181">
    <property type="entry name" value="Acyl_CoA_acyltransferase"/>
</dbReference>
<evidence type="ECO:0000313" key="14">
    <source>
        <dbReference type="Proteomes" id="UP000654075"/>
    </source>
</evidence>
<dbReference type="EMBL" id="CAJNNV010024830">
    <property type="protein sequence ID" value="CAE8610754.1"/>
    <property type="molecule type" value="Genomic_DNA"/>
</dbReference>
<gene>
    <name evidence="13" type="ORF">PGLA1383_LOCUS28566</name>
</gene>
<dbReference type="EC" id="2.3.1.48" evidence="1"/>
<dbReference type="PROSITE" id="PS51186">
    <property type="entry name" value="GNAT"/>
    <property type="match status" value="1"/>
</dbReference>
<protein>
    <recommendedName>
        <fullName evidence="8">N-alpha-acetyltransferase 60</fullName>
        <ecNumber evidence="7">2.3.1.259</ecNumber>
        <ecNumber evidence="1">2.3.1.48</ecNumber>
    </recommendedName>
</protein>